<sequence>MYRHDMVFLSFVSVTMTPRCGVTAVLDKLPPEALRDKYLNAVLTTTSSELGSFFVLNVYSAPKERTDSFERLLKYAPKEAKERLNILGDCNAARPTWGYQTQNPKGRRLALTISQQGLSIQTDPTQPTRVGNSVSRDTCPDLTLVKDPLAPAQILPYHVPRQMPILWRTPEPLPFRMAMPQTCNPIAYTQPLTLRMGSHSFQLSLGRPAPTDRPGKTDRRSKWGPGLRAPPSES</sequence>
<dbReference type="VEuPathDB" id="VectorBase:HLOH_059189"/>
<dbReference type="AlphaFoldDB" id="A0A9J6GWA1"/>
<dbReference type="OrthoDB" id="6538096at2759"/>
<dbReference type="EMBL" id="JABSTR010000009">
    <property type="protein sequence ID" value="KAH9378960.1"/>
    <property type="molecule type" value="Genomic_DNA"/>
</dbReference>
<gene>
    <name evidence="3" type="ORF">HPB48_011295</name>
</gene>
<dbReference type="Proteomes" id="UP000821853">
    <property type="component" value="Unassembled WGS sequence"/>
</dbReference>
<accession>A0A9J6GWA1</accession>
<evidence type="ECO:0000256" key="1">
    <source>
        <dbReference type="SAM" id="MobiDB-lite"/>
    </source>
</evidence>
<feature type="domain" description="Endonuclease/exonuclease/phosphatase" evidence="2">
    <location>
        <begin position="54"/>
        <end position="152"/>
    </location>
</feature>
<dbReference type="Gene3D" id="3.60.10.10">
    <property type="entry name" value="Endonuclease/exonuclease/phosphatase"/>
    <property type="match status" value="1"/>
</dbReference>
<organism evidence="3 4">
    <name type="scientific">Haemaphysalis longicornis</name>
    <name type="common">Bush tick</name>
    <dbReference type="NCBI Taxonomy" id="44386"/>
    <lineage>
        <taxon>Eukaryota</taxon>
        <taxon>Metazoa</taxon>
        <taxon>Ecdysozoa</taxon>
        <taxon>Arthropoda</taxon>
        <taxon>Chelicerata</taxon>
        <taxon>Arachnida</taxon>
        <taxon>Acari</taxon>
        <taxon>Parasitiformes</taxon>
        <taxon>Ixodida</taxon>
        <taxon>Ixodoidea</taxon>
        <taxon>Ixodidae</taxon>
        <taxon>Haemaphysalinae</taxon>
        <taxon>Haemaphysalis</taxon>
    </lineage>
</organism>
<feature type="region of interest" description="Disordered" evidence="1">
    <location>
        <begin position="202"/>
        <end position="234"/>
    </location>
</feature>
<dbReference type="InterPro" id="IPR036691">
    <property type="entry name" value="Endo/exonu/phosph_ase_sf"/>
</dbReference>
<keyword evidence="4" id="KW-1185">Reference proteome</keyword>
<dbReference type="Pfam" id="PF14529">
    <property type="entry name" value="Exo_endo_phos_2"/>
    <property type="match status" value="1"/>
</dbReference>
<evidence type="ECO:0000313" key="3">
    <source>
        <dbReference type="EMBL" id="KAH9378960.1"/>
    </source>
</evidence>
<proteinExistence type="predicted"/>
<name>A0A9J6GWA1_HAELO</name>
<protein>
    <recommendedName>
        <fullName evidence="2">Endonuclease/exonuclease/phosphatase domain-containing protein</fullName>
    </recommendedName>
</protein>
<dbReference type="SUPFAM" id="SSF56219">
    <property type="entry name" value="DNase I-like"/>
    <property type="match status" value="1"/>
</dbReference>
<evidence type="ECO:0000259" key="2">
    <source>
        <dbReference type="Pfam" id="PF14529"/>
    </source>
</evidence>
<dbReference type="InterPro" id="IPR005135">
    <property type="entry name" value="Endo/exonuclease/phosphatase"/>
</dbReference>
<dbReference type="GO" id="GO:0003824">
    <property type="term" value="F:catalytic activity"/>
    <property type="evidence" value="ECO:0007669"/>
    <property type="project" value="InterPro"/>
</dbReference>
<evidence type="ECO:0000313" key="4">
    <source>
        <dbReference type="Proteomes" id="UP000821853"/>
    </source>
</evidence>
<reference evidence="3 4" key="1">
    <citation type="journal article" date="2020" name="Cell">
        <title>Large-Scale Comparative Analyses of Tick Genomes Elucidate Their Genetic Diversity and Vector Capacities.</title>
        <authorList>
            <consortium name="Tick Genome and Microbiome Consortium (TIGMIC)"/>
            <person name="Jia N."/>
            <person name="Wang J."/>
            <person name="Shi W."/>
            <person name="Du L."/>
            <person name="Sun Y."/>
            <person name="Zhan W."/>
            <person name="Jiang J.F."/>
            <person name="Wang Q."/>
            <person name="Zhang B."/>
            <person name="Ji P."/>
            <person name="Bell-Sakyi L."/>
            <person name="Cui X.M."/>
            <person name="Yuan T.T."/>
            <person name="Jiang B.G."/>
            <person name="Yang W.F."/>
            <person name="Lam T.T."/>
            <person name="Chang Q.C."/>
            <person name="Ding S.J."/>
            <person name="Wang X.J."/>
            <person name="Zhu J.G."/>
            <person name="Ruan X.D."/>
            <person name="Zhao L."/>
            <person name="Wei J.T."/>
            <person name="Ye R.Z."/>
            <person name="Que T.C."/>
            <person name="Du C.H."/>
            <person name="Zhou Y.H."/>
            <person name="Cheng J.X."/>
            <person name="Dai P.F."/>
            <person name="Guo W.B."/>
            <person name="Han X.H."/>
            <person name="Huang E.J."/>
            <person name="Li L.F."/>
            <person name="Wei W."/>
            <person name="Gao Y.C."/>
            <person name="Liu J.Z."/>
            <person name="Shao H.Z."/>
            <person name="Wang X."/>
            <person name="Wang C.C."/>
            <person name="Yang T.C."/>
            <person name="Huo Q.B."/>
            <person name="Li W."/>
            <person name="Chen H.Y."/>
            <person name="Chen S.E."/>
            <person name="Zhou L.G."/>
            <person name="Ni X.B."/>
            <person name="Tian J.H."/>
            <person name="Sheng Y."/>
            <person name="Liu T."/>
            <person name="Pan Y.S."/>
            <person name="Xia L.Y."/>
            <person name="Li J."/>
            <person name="Zhao F."/>
            <person name="Cao W.C."/>
        </authorList>
    </citation>
    <scope>NUCLEOTIDE SEQUENCE [LARGE SCALE GENOMIC DNA]</scope>
    <source>
        <strain evidence="3">HaeL-2018</strain>
    </source>
</reference>
<comment type="caution">
    <text evidence="3">The sequence shown here is derived from an EMBL/GenBank/DDBJ whole genome shotgun (WGS) entry which is preliminary data.</text>
</comment>